<dbReference type="WBParaSite" id="TCNE_0000958801-mRNA-1">
    <property type="protein sequence ID" value="TCNE_0000958801-mRNA-1"/>
    <property type="gene ID" value="TCNE_0000958801"/>
</dbReference>
<name>A0A183UM68_TOXCA</name>
<evidence type="ECO:0000313" key="9">
    <source>
        <dbReference type="EMBL" id="VDM40909.1"/>
    </source>
</evidence>
<dbReference type="Gene3D" id="1.10.10.2670">
    <property type="entry name" value="E3 ubiquitin-protein ligase"/>
    <property type="match status" value="1"/>
</dbReference>
<accession>A0A183UM68</accession>
<dbReference type="GO" id="GO:0000987">
    <property type="term" value="F:cis-regulatory region sequence-specific DNA binding"/>
    <property type="evidence" value="ECO:0007669"/>
    <property type="project" value="TreeGrafter"/>
</dbReference>
<feature type="compositionally biased region" description="Low complexity" evidence="7">
    <location>
        <begin position="390"/>
        <end position="414"/>
    </location>
</feature>
<evidence type="ECO:0000256" key="5">
    <source>
        <dbReference type="ARBA" id="ARBA00023242"/>
    </source>
</evidence>
<dbReference type="Pfam" id="PF07303">
    <property type="entry name" value="Occludin_ELL"/>
    <property type="match status" value="1"/>
</dbReference>
<dbReference type="InterPro" id="IPR019464">
    <property type="entry name" value="ELL_N"/>
</dbReference>
<keyword evidence="3" id="KW-0805">Transcription regulation</keyword>
<proteinExistence type="inferred from homology"/>
<feature type="region of interest" description="Disordered" evidence="7">
    <location>
        <begin position="125"/>
        <end position="205"/>
    </location>
</feature>
<dbReference type="Gene3D" id="6.10.140.340">
    <property type="match status" value="1"/>
</dbReference>
<feature type="compositionally biased region" description="Basic and acidic residues" evidence="7">
    <location>
        <begin position="125"/>
        <end position="151"/>
    </location>
</feature>
<feature type="region of interest" description="Disordered" evidence="7">
    <location>
        <begin position="326"/>
        <end position="502"/>
    </location>
</feature>
<dbReference type="InterPro" id="IPR031176">
    <property type="entry name" value="ELL/occludin"/>
</dbReference>
<evidence type="ECO:0000256" key="6">
    <source>
        <dbReference type="PROSITE-ProRule" id="PRU01324"/>
    </source>
</evidence>
<dbReference type="InterPro" id="IPR042065">
    <property type="entry name" value="E3_ELL-like"/>
</dbReference>
<feature type="compositionally biased region" description="Polar residues" evidence="7">
    <location>
        <begin position="185"/>
        <end position="197"/>
    </location>
</feature>
<dbReference type="InterPro" id="IPR036390">
    <property type="entry name" value="WH_DNA-bd_sf"/>
</dbReference>
<evidence type="ECO:0000256" key="4">
    <source>
        <dbReference type="ARBA" id="ARBA00023163"/>
    </source>
</evidence>
<dbReference type="EMBL" id="UYWY01020219">
    <property type="protein sequence ID" value="VDM40909.1"/>
    <property type="molecule type" value="Genomic_DNA"/>
</dbReference>
<dbReference type="SUPFAM" id="SSF144292">
    <property type="entry name" value="occludin/ELL-like"/>
    <property type="match status" value="1"/>
</dbReference>
<dbReference type="PROSITE" id="PS51980">
    <property type="entry name" value="OCEL"/>
    <property type="match status" value="1"/>
</dbReference>
<evidence type="ECO:0000256" key="3">
    <source>
        <dbReference type="ARBA" id="ARBA00023015"/>
    </source>
</evidence>
<dbReference type="GO" id="GO:0006368">
    <property type="term" value="P:transcription elongation by RNA polymerase II"/>
    <property type="evidence" value="ECO:0007669"/>
    <property type="project" value="InterPro"/>
</dbReference>
<comment type="similarity">
    <text evidence="2 6">Belongs to the ELL/occludin family.</text>
</comment>
<keyword evidence="4" id="KW-0804">Transcription</keyword>
<dbReference type="PANTHER" id="PTHR23288">
    <property type="entry name" value="OCCLUDIN AND RNA POLYMERASE II ELONGATION FACTOR ELL"/>
    <property type="match status" value="1"/>
</dbReference>
<keyword evidence="10" id="KW-1185">Reference proteome</keyword>
<dbReference type="GO" id="GO:0042795">
    <property type="term" value="P:snRNA transcription by RNA polymerase II"/>
    <property type="evidence" value="ECO:0007669"/>
    <property type="project" value="TreeGrafter"/>
</dbReference>
<sequence>MQAASPNGGESTGVAALELVPLHADTAASSEQSAMMVKLTDESIAAIRKAQRSRLPIKMRMDPQGGQIEIGLGENATRFRFVIQQLPGTPADAVVFDRARGYRATASLQSKVQIQATEKTFAETREKAQKLAEEEKRKATKDVSRQRRDQRPLTVKRATNTVAVGAQRPSPSSSSFPKNISDSSRNNLPKATNNTQNGSAVAASSAGARLVRAELSRKPLRKRVIHLVVLGKFRSADEVVAQLKKDAINEDGVQEAVKARDIVDEVAETGKETGRLQLKQSFYNELDNHFIKHNDIFGVQVDARWPGFNSEEKSMVRKILSGNMGNASNFAPTRKSGMAPPQAPPASHSNNISPEAIPTPPTSSGQQRLVAPSSAGSRKTSPKLCPQGAPAPNNKSSPAPLNSSSSNSGTVSNPLDDLLPSSAGAGVKRKAHVPQPSVVPDKRPRQQSLSPPEDPSSANPATAPPQKSVQRSERPTQNGGDTSTVSSTGSSPLTLPSQPTRDWSKYFGEARSLAEAEKYYNMFIADYPAYMECYKVLASVANEFSGLEKQLNESSKHPREHEKVERTIQTKYAHYQRDTEFLQTRQRHADLRAKLDVLKKRIHAWETNHAKGETARAELDARGSSVSDNLLVM</sequence>
<evidence type="ECO:0000256" key="1">
    <source>
        <dbReference type="ARBA" id="ARBA00004123"/>
    </source>
</evidence>
<evidence type="ECO:0000313" key="10">
    <source>
        <dbReference type="Proteomes" id="UP000050794"/>
    </source>
</evidence>
<dbReference type="AlphaFoldDB" id="A0A183UM68"/>
<protein>
    <submittedName>
        <fullName evidence="11">RNA polymerase II elongation factor ELL</fullName>
    </submittedName>
</protein>
<organism evidence="10 11">
    <name type="scientific">Toxocara canis</name>
    <name type="common">Canine roundworm</name>
    <dbReference type="NCBI Taxonomy" id="6265"/>
    <lineage>
        <taxon>Eukaryota</taxon>
        <taxon>Metazoa</taxon>
        <taxon>Ecdysozoa</taxon>
        <taxon>Nematoda</taxon>
        <taxon>Chromadorea</taxon>
        <taxon>Rhabditida</taxon>
        <taxon>Spirurina</taxon>
        <taxon>Ascaridomorpha</taxon>
        <taxon>Ascaridoidea</taxon>
        <taxon>Toxocaridae</taxon>
        <taxon>Toxocara</taxon>
    </lineage>
</organism>
<dbReference type="Pfam" id="PF10390">
    <property type="entry name" value="ELL"/>
    <property type="match status" value="1"/>
</dbReference>
<comment type="subcellular location">
    <subcellularLocation>
        <location evidence="1">Nucleus</location>
    </subcellularLocation>
</comment>
<reference evidence="11" key="1">
    <citation type="submission" date="2016-06" db="UniProtKB">
        <authorList>
            <consortium name="WormBaseParasite"/>
        </authorList>
    </citation>
    <scope>IDENTIFICATION</scope>
</reference>
<evidence type="ECO:0000256" key="2">
    <source>
        <dbReference type="ARBA" id="ARBA00009171"/>
    </source>
</evidence>
<evidence type="ECO:0000313" key="11">
    <source>
        <dbReference type="WBParaSite" id="TCNE_0000958801-mRNA-1"/>
    </source>
</evidence>
<feature type="compositionally biased region" description="Low complexity" evidence="7">
    <location>
        <begin position="169"/>
        <end position="184"/>
    </location>
</feature>
<feature type="compositionally biased region" description="Polar residues" evidence="7">
    <location>
        <begin position="446"/>
        <end position="481"/>
    </location>
</feature>
<dbReference type="GO" id="GO:0008023">
    <property type="term" value="C:transcription elongation factor complex"/>
    <property type="evidence" value="ECO:0007669"/>
    <property type="project" value="InterPro"/>
</dbReference>
<feature type="compositionally biased region" description="Low complexity" evidence="7">
    <location>
        <begin position="482"/>
        <end position="500"/>
    </location>
</feature>
<dbReference type="GO" id="GO:0032968">
    <property type="term" value="P:positive regulation of transcription elongation by RNA polymerase II"/>
    <property type="evidence" value="ECO:0007669"/>
    <property type="project" value="TreeGrafter"/>
</dbReference>
<feature type="domain" description="OCEL" evidence="8">
    <location>
        <begin position="501"/>
        <end position="610"/>
    </location>
</feature>
<evidence type="ECO:0000259" key="8">
    <source>
        <dbReference type="PROSITE" id="PS51980"/>
    </source>
</evidence>
<dbReference type="PANTHER" id="PTHR23288:SF17">
    <property type="entry name" value="RNA POLYMERASE II ELONGATION FACTOR ELL"/>
    <property type="match status" value="1"/>
</dbReference>
<reference evidence="9 10" key="2">
    <citation type="submission" date="2018-11" db="EMBL/GenBank/DDBJ databases">
        <authorList>
            <consortium name="Pathogen Informatics"/>
        </authorList>
    </citation>
    <scope>NUCLEOTIDE SEQUENCE [LARGE SCALE GENOMIC DNA]</scope>
</reference>
<gene>
    <name evidence="9" type="ORF">TCNE_LOCUS9588</name>
</gene>
<dbReference type="InterPro" id="IPR010844">
    <property type="entry name" value="Occludin_ELL"/>
</dbReference>
<dbReference type="SUPFAM" id="SSF46785">
    <property type="entry name" value="Winged helix' DNA-binding domain"/>
    <property type="match status" value="1"/>
</dbReference>
<dbReference type="Proteomes" id="UP000050794">
    <property type="component" value="Unassembled WGS sequence"/>
</dbReference>
<evidence type="ECO:0000256" key="7">
    <source>
        <dbReference type="SAM" id="MobiDB-lite"/>
    </source>
</evidence>
<keyword evidence="5" id="KW-0539">Nucleus</keyword>